<proteinExistence type="predicted"/>
<organism evidence="2 3">
    <name type="scientific">Nocardia asteroides NBRC 15531</name>
    <dbReference type="NCBI Taxonomy" id="1110697"/>
    <lineage>
        <taxon>Bacteria</taxon>
        <taxon>Bacillati</taxon>
        <taxon>Actinomycetota</taxon>
        <taxon>Actinomycetes</taxon>
        <taxon>Mycobacteriales</taxon>
        <taxon>Nocardiaceae</taxon>
        <taxon>Nocardia</taxon>
    </lineage>
</organism>
<dbReference type="EMBL" id="BAFO02000013">
    <property type="protein sequence ID" value="GAD82945.1"/>
    <property type="molecule type" value="Genomic_DNA"/>
</dbReference>
<accession>U5E6T4</accession>
<evidence type="ECO:0000313" key="2">
    <source>
        <dbReference type="EMBL" id="GAD82945.1"/>
    </source>
</evidence>
<feature type="domain" description="GAD-related" evidence="1">
    <location>
        <begin position="1"/>
        <end position="57"/>
    </location>
</feature>
<sequence>MPGLLLDIWREIGFPGYVDGLFWLCNPEEWQPAVDDWIEGLWLPFDDEWVPFTRTAF</sequence>
<evidence type="ECO:0000313" key="3">
    <source>
        <dbReference type="Proteomes" id="UP000017048"/>
    </source>
</evidence>
<evidence type="ECO:0000259" key="1">
    <source>
        <dbReference type="Pfam" id="PF08887"/>
    </source>
</evidence>
<dbReference type="AlphaFoldDB" id="U5E6T4"/>
<name>U5E6T4_NOCAS</name>
<dbReference type="eggNOG" id="COG5620">
    <property type="taxonomic scope" value="Bacteria"/>
</dbReference>
<reference evidence="2 3" key="1">
    <citation type="journal article" date="2014" name="BMC Genomics">
        <title>Genome based analysis of type-I polyketide synthase and nonribosomal peptide synthetase gene clusters in seven strains of five representative Nocardia species.</title>
        <authorList>
            <person name="Komaki H."/>
            <person name="Ichikawa N."/>
            <person name="Hosoyama A."/>
            <person name="Takahashi-Nakaguchi A."/>
            <person name="Matsuzawa T."/>
            <person name="Suzuki K."/>
            <person name="Fujita N."/>
            <person name="Gonoi T."/>
        </authorList>
    </citation>
    <scope>NUCLEOTIDE SEQUENCE [LARGE SCALE GENOMIC DNA]</scope>
    <source>
        <strain evidence="2 3">NBRC 15531</strain>
    </source>
</reference>
<comment type="caution">
    <text evidence="2">The sequence shown here is derived from an EMBL/GenBank/DDBJ whole genome shotgun (WGS) entry which is preliminary data.</text>
</comment>
<keyword evidence="3" id="KW-1185">Reference proteome</keyword>
<dbReference type="InterPro" id="IPR014983">
    <property type="entry name" value="GAD-rel"/>
</dbReference>
<dbReference type="Pfam" id="PF08887">
    <property type="entry name" value="GAD-like"/>
    <property type="match status" value="1"/>
</dbReference>
<dbReference type="Proteomes" id="UP000017048">
    <property type="component" value="Unassembled WGS sequence"/>
</dbReference>
<gene>
    <name evidence="2" type="ORF">NCAST_13_02200</name>
</gene>
<protein>
    <recommendedName>
        <fullName evidence="1">GAD-related domain-containing protein</fullName>
    </recommendedName>
</protein>